<evidence type="ECO:0000256" key="3">
    <source>
        <dbReference type="ARBA" id="ARBA00022741"/>
    </source>
</evidence>
<feature type="transmembrane region" description="Helical" evidence="7">
    <location>
        <begin position="156"/>
        <end position="175"/>
    </location>
</feature>
<feature type="domain" description="ABC transporter" evidence="8">
    <location>
        <begin position="334"/>
        <end position="568"/>
    </location>
</feature>
<dbReference type="InterPro" id="IPR039421">
    <property type="entry name" value="Type_1_exporter"/>
</dbReference>
<feature type="transmembrane region" description="Helical" evidence="7">
    <location>
        <begin position="15"/>
        <end position="38"/>
    </location>
</feature>
<keyword evidence="2 7" id="KW-0812">Transmembrane</keyword>
<sequence>MKDLKRLAFEQKKEVGLLIAMSVLKGAATIGQAVFFVLTVDGVFMKDRSFAEILPFLYALLFSIIIRSLSSYVIGRTGVEMAAAVKQQLRMKLIRSFAEDPLLSSAESHSGRKVSLLMDAVDETDGFFSKYIPQLIQSYIIPLMLLVVVFSQNWTTGLIILVTAPFIPVFMAIVGKRTKQKADEKMEQLNRFSGTFLDILQGLTTLRLYGRGNEQKEKIEKSSKNFRDSTVDVLKSAFLSSLTLEYISMLSIGIIALEVGLRLVVFDNISFFSAFFIMILVPDFFTMLKDFGSAFHTARGSVSASQLLNDELSKDRKPVVWGDLDLKEGQVPHIRLQRISFSYNSEFGLNNIDLELEPYSQVAIIGKSGSGKTTMMHIIAGLLPVMEGEILVDGRSRSDLSEDSWFSQLSYISQSPYLFAGTIKENIAIGTNREANQEEIAAAAEKAGISELIHSLPEGYDTMVGEGGRGLSGGEKQRIALARAFLKKPAIILFDEPTTGLDLQTEMVLQQSLAELSRYATVITVAHRLHTIRSSDKIIYLENGHLAASGTHEELASSFEPYRDLLPLQQGGALR</sequence>
<dbReference type="InterPro" id="IPR014216">
    <property type="entry name" value="ABC_transptr_CydD"/>
</dbReference>
<proteinExistence type="predicted"/>
<dbReference type="RefSeq" id="WP_144839188.1">
    <property type="nucleotide sequence ID" value="NZ_JBHTKI010000019.1"/>
</dbReference>
<dbReference type="PROSITE" id="PS00211">
    <property type="entry name" value="ABC_TRANSPORTER_1"/>
    <property type="match status" value="1"/>
</dbReference>
<feature type="transmembrane region" description="Helical" evidence="7">
    <location>
        <begin position="50"/>
        <end position="69"/>
    </location>
</feature>
<dbReference type="InterPro" id="IPR036640">
    <property type="entry name" value="ABC1_TM_sf"/>
</dbReference>
<evidence type="ECO:0000256" key="4">
    <source>
        <dbReference type="ARBA" id="ARBA00022840"/>
    </source>
</evidence>
<dbReference type="CDD" id="cd18584">
    <property type="entry name" value="ABC_6TM_AarD_CydD"/>
    <property type="match status" value="1"/>
</dbReference>
<evidence type="ECO:0000256" key="6">
    <source>
        <dbReference type="ARBA" id="ARBA00023136"/>
    </source>
</evidence>
<feature type="transmembrane region" description="Helical" evidence="7">
    <location>
        <begin position="131"/>
        <end position="150"/>
    </location>
</feature>
<comment type="subcellular location">
    <subcellularLocation>
        <location evidence="1">Cell membrane</location>
        <topology evidence="1">Multi-pass membrane protein</topology>
    </subcellularLocation>
</comment>
<organism evidence="10 11">
    <name type="scientific">Metaplanococcus flavidus</name>
    <dbReference type="NCBI Taxonomy" id="569883"/>
    <lineage>
        <taxon>Bacteria</taxon>
        <taxon>Bacillati</taxon>
        <taxon>Bacillota</taxon>
        <taxon>Bacilli</taxon>
        <taxon>Bacillales</taxon>
        <taxon>Caryophanaceae</taxon>
        <taxon>Metaplanococcus</taxon>
    </lineage>
</organism>
<dbReference type="Gene3D" id="3.40.50.300">
    <property type="entry name" value="P-loop containing nucleotide triphosphate hydrolases"/>
    <property type="match status" value="1"/>
</dbReference>
<dbReference type="Gene3D" id="1.20.1560.10">
    <property type="entry name" value="ABC transporter type 1, transmembrane domain"/>
    <property type="match status" value="1"/>
</dbReference>
<keyword evidence="6 7" id="KW-0472">Membrane</keyword>
<dbReference type="SMART" id="SM00382">
    <property type="entry name" value="AAA"/>
    <property type="match status" value="1"/>
</dbReference>
<dbReference type="InterPro" id="IPR003593">
    <property type="entry name" value="AAA+_ATPase"/>
</dbReference>
<keyword evidence="4" id="KW-0067">ATP-binding</keyword>
<dbReference type="InterPro" id="IPR017871">
    <property type="entry name" value="ABC_transporter-like_CS"/>
</dbReference>
<evidence type="ECO:0000256" key="5">
    <source>
        <dbReference type="ARBA" id="ARBA00022989"/>
    </source>
</evidence>
<dbReference type="PROSITE" id="PS50893">
    <property type="entry name" value="ABC_TRANSPORTER_2"/>
    <property type="match status" value="1"/>
</dbReference>
<keyword evidence="3" id="KW-0547">Nucleotide-binding</keyword>
<dbReference type="EMBL" id="JBHTKI010000019">
    <property type="protein sequence ID" value="MFD1032257.1"/>
    <property type="molecule type" value="Genomic_DNA"/>
</dbReference>
<evidence type="ECO:0000259" key="9">
    <source>
        <dbReference type="PROSITE" id="PS50929"/>
    </source>
</evidence>
<gene>
    <name evidence="10" type="primary">cydD</name>
    <name evidence="10" type="ORF">ACFQ1X_12525</name>
</gene>
<dbReference type="InterPro" id="IPR027417">
    <property type="entry name" value="P-loop_NTPase"/>
</dbReference>
<feature type="domain" description="ABC transmembrane type-1" evidence="9">
    <location>
        <begin position="17"/>
        <end position="300"/>
    </location>
</feature>
<dbReference type="Pfam" id="PF00664">
    <property type="entry name" value="ABC_membrane"/>
    <property type="match status" value="1"/>
</dbReference>
<keyword evidence="5 7" id="KW-1133">Transmembrane helix</keyword>
<evidence type="ECO:0000256" key="7">
    <source>
        <dbReference type="SAM" id="Phobius"/>
    </source>
</evidence>
<evidence type="ECO:0000313" key="11">
    <source>
        <dbReference type="Proteomes" id="UP001597109"/>
    </source>
</evidence>
<dbReference type="SUPFAM" id="SSF90123">
    <property type="entry name" value="ABC transporter transmembrane region"/>
    <property type="match status" value="1"/>
</dbReference>
<dbReference type="NCBIfam" id="TIGR02857">
    <property type="entry name" value="CydD"/>
    <property type="match status" value="1"/>
</dbReference>
<accession>A0ABW3LCB2</accession>
<dbReference type="PROSITE" id="PS50929">
    <property type="entry name" value="ABC_TM1F"/>
    <property type="match status" value="1"/>
</dbReference>
<dbReference type="Pfam" id="PF00005">
    <property type="entry name" value="ABC_tran"/>
    <property type="match status" value="1"/>
</dbReference>
<dbReference type="SUPFAM" id="SSF52540">
    <property type="entry name" value="P-loop containing nucleoside triphosphate hydrolases"/>
    <property type="match status" value="1"/>
</dbReference>
<dbReference type="PANTHER" id="PTHR24221">
    <property type="entry name" value="ATP-BINDING CASSETTE SUB-FAMILY B"/>
    <property type="match status" value="1"/>
</dbReference>
<dbReference type="InterPro" id="IPR011527">
    <property type="entry name" value="ABC1_TM_dom"/>
</dbReference>
<name>A0ABW3LCB2_9BACL</name>
<reference evidence="11" key="1">
    <citation type="journal article" date="2019" name="Int. J. Syst. Evol. Microbiol.">
        <title>The Global Catalogue of Microorganisms (GCM) 10K type strain sequencing project: providing services to taxonomists for standard genome sequencing and annotation.</title>
        <authorList>
            <consortium name="The Broad Institute Genomics Platform"/>
            <consortium name="The Broad Institute Genome Sequencing Center for Infectious Disease"/>
            <person name="Wu L."/>
            <person name="Ma J."/>
        </authorList>
    </citation>
    <scope>NUCLEOTIDE SEQUENCE [LARGE SCALE GENOMIC DNA]</scope>
    <source>
        <strain evidence="11">CCUG 56756</strain>
    </source>
</reference>
<evidence type="ECO:0000313" key="10">
    <source>
        <dbReference type="EMBL" id="MFD1032257.1"/>
    </source>
</evidence>
<evidence type="ECO:0000256" key="1">
    <source>
        <dbReference type="ARBA" id="ARBA00004651"/>
    </source>
</evidence>
<dbReference type="PANTHER" id="PTHR24221:SF590">
    <property type="entry name" value="COMPONENT LINKED WITH THE ASSEMBLY OF CYTOCHROME' TRANSPORT TRANSMEMBRANE ATP-BINDING PROTEIN ABC TRANSPORTER CYDD-RELATED"/>
    <property type="match status" value="1"/>
</dbReference>
<evidence type="ECO:0000259" key="8">
    <source>
        <dbReference type="PROSITE" id="PS50893"/>
    </source>
</evidence>
<dbReference type="Proteomes" id="UP001597109">
    <property type="component" value="Unassembled WGS sequence"/>
</dbReference>
<comment type="caution">
    <text evidence="10">The sequence shown here is derived from an EMBL/GenBank/DDBJ whole genome shotgun (WGS) entry which is preliminary data.</text>
</comment>
<protein>
    <submittedName>
        <fullName evidence="10">Thiol reductant ABC exporter subunit CydD</fullName>
    </submittedName>
</protein>
<feature type="transmembrane region" description="Helical" evidence="7">
    <location>
        <begin position="269"/>
        <end position="288"/>
    </location>
</feature>
<keyword evidence="11" id="KW-1185">Reference proteome</keyword>
<dbReference type="InterPro" id="IPR003439">
    <property type="entry name" value="ABC_transporter-like_ATP-bd"/>
</dbReference>
<evidence type="ECO:0000256" key="2">
    <source>
        <dbReference type="ARBA" id="ARBA00022692"/>
    </source>
</evidence>